<dbReference type="InterPro" id="IPR050313">
    <property type="entry name" value="Carb_Metab_HTH_regulators"/>
</dbReference>
<dbReference type="PANTHER" id="PTHR30363:SF4">
    <property type="entry name" value="GLYCEROL-3-PHOSPHATE REGULON REPRESSOR"/>
    <property type="match status" value="1"/>
</dbReference>
<name>A0A2S9QB16_9HYPH</name>
<dbReference type="InterPro" id="IPR001034">
    <property type="entry name" value="DeoR_HTH"/>
</dbReference>
<dbReference type="SUPFAM" id="SSF46785">
    <property type="entry name" value="Winged helix' DNA-binding domain"/>
    <property type="match status" value="1"/>
</dbReference>
<organism evidence="6 7">
    <name type="scientific">Labrys okinawensis</name>
    <dbReference type="NCBI Taxonomy" id="346911"/>
    <lineage>
        <taxon>Bacteria</taxon>
        <taxon>Pseudomonadati</taxon>
        <taxon>Pseudomonadota</taxon>
        <taxon>Alphaproteobacteria</taxon>
        <taxon>Hyphomicrobiales</taxon>
        <taxon>Xanthobacteraceae</taxon>
        <taxon>Labrys</taxon>
    </lineage>
</organism>
<dbReference type="GO" id="GO:0003700">
    <property type="term" value="F:DNA-binding transcription factor activity"/>
    <property type="evidence" value="ECO:0007669"/>
    <property type="project" value="InterPro"/>
</dbReference>
<evidence type="ECO:0000256" key="4">
    <source>
        <dbReference type="ARBA" id="ARBA00023163"/>
    </source>
</evidence>
<feature type="domain" description="HTH deoR-type" evidence="5">
    <location>
        <begin position="3"/>
        <end position="58"/>
    </location>
</feature>
<accession>A0A2S9QB16</accession>
<keyword evidence="7" id="KW-1185">Reference proteome</keyword>
<dbReference type="InterPro" id="IPR036390">
    <property type="entry name" value="WH_DNA-bd_sf"/>
</dbReference>
<evidence type="ECO:0000259" key="5">
    <source>
        <dbReference type="PROSITE" id="PS51000"/>
    </source>
</evidence>
<evidence type="ECO:0000256" key="2">
    <source>
        <dbReference type="ARBA" id="ARBA00023015"/>
    </source>
</evidence>
<dbReference type="EMBL" id="PUEJ01000005">
    <property type="protein sequence ID" value="PRH86541.1"/>
    <property type="molecule type" value="Genomic_DNA"/>
</dbReference>
<keyword evidence="2" id="KW-0805">Transcription regulation</keyword>
<dbReference type="SMART" id="SM00420">
    <property type="entry name" value="HTH_DEOR"/>
    <property type="match status" value="1"/>
</dbReference>
<dbReference type="InterPro" id="IPR036388">
    <property type="entry name" value="WH-like_DNA-bd_sf"/>
</dbReference>
<evidence type="ECO:0000256" key="1">
    <source>
        <dbReference type="ARBA" id="ARBA00022491"/>
    </source>
</evidence>
<dbReference type="PRINTS" id="PR00037">
    <property type="entry name" value="HTHLACR"/>
</dbReference>
<evidence type="ECO:0000256" key="3">
    <source>
        <dbReference type="ARBA" id="ARBA00023125"/>
    </source>
</evidence>
<evidence type="ECO:0000313" key="6">
    <source>
        <dbReference type="EMBL" id="PRH86541.1"/>
    </source>
</evidence>
<comment type="caution">
    <text evidence="6">The sequence shown here is derived from an EMBL/GenBank/DDBJ whole genome shotgun (WGS) entry which is preliminary data.</text>
</comment>
<dbReference type="GO" id="GO:0003677">
    <property type="term" value="F:DNA binding"/>
    <property type="evidence" value="ECO:0007669"/>
    <property type="project" value="UniProtKB-KW"/>
</dbReference>
<dbReference type="RefSeq" id="WP_105862770.1">
    <property type="nucleotide sequence ID" value="NZ_PUEJ01000005.1"/>
</dbReference>
<keyword evidence="3" id="KW-0238">DNA-binding</keyword>
<dbReference type="PROSITE" id="PS51000">
    <property type="entry name" value="HTH_DEOR_2"/>
    <property type="match status" value="1"/>
</dbReference>
<dbReference type="Proteomes" id="UP000237682">
    <property type="component" value="Unassembled WGS sequence"/>
</dbReference>
<keyword evidence="1" id="KW-0678">Repressor</keyword>
<dbReference type="InterPro" id="IPR037171">
    <property type="entry name" value="NagB/RpiA_transferase-like"/>
</dbReference>
<dbReference type="OrthoDB" id="9814815at2"/>
<evidence type="ECO:0000313" key="7">
    <source>
        <dbReference type="Proteomes" id="UP000237682"/>
    </source>
</evidence>
<proteinExistence type="predicted"/>
<keyword evidence="4" id="KW-0804">Transcription</keyword>
<sequence>MLTSERKAYILKVLGRDGRVVAKAISRELDLSEDTIRRDLRELAGEGLLQRVHGGALPHSPAMGDLVQRREVSASGKVAIGRAAARLVSPGQVVMLDGGTTAVQLARHLAPGLKAMVVTHSPNVAVELAGHAGIEVELIGGRLFRHSMVAVGATAAEAIARIRADVYFMGVTGIHAEIGLTTGDSEEAAIKRALRRQAAETVVLASREKLGAASPFHVADAGEVDTMLVEADTPDQAVEPFRALGVTVIRA</sequence>
<gene>
    <name evidence="6" type="ORF">C5L14_14480</name>
</gene>
<reference evidence="6 7" key="1">
    <citation type="submission" date="2018-02" db="EMBL/GenBank/DDBJ databases">
        <title>Whole genome sequencing of endophytic bacterium.</title>
        <authorList>
            <person name="Eedara R."/>
            <person name="Podile A.R."/>
        </authorList>
    </citation>
    <scope>NUCLEOTIDE SEQUENCE [LARGE SCALE GENOMIC DNA]</scope>
    <source>
        <strain evidence="6 7">RP1T</strain>
    </source>
</reference>
<dbReference type="InterPro" id="IPR018356">
    <property type="entry name" value="Tscrpt_reg_HTH_DeoR_CS"/>
</dbReference>
<dbReference type="AlphaFoldDB" id="A0A2S9QB16"/>
<dbReference type="PANTHER" id="PTHR30363">
    <property type="entry name" value="HTH-TYPE TRANSCRIPTIONAL REGULATOR SRLR-RELATED"/>
    <property type="match status" value="1"/>
</dbReference>
<dbReference type="Gene3D" id="1.10.10.10">
    <property type="entry name" value="Winged helix-like DNA-binding domain superfamily/Winged helix DNA-binding domain"/>
    <property type="match status" value="1"/>
</dbReference>
<dbReference type="Pfam" id="PF08220">
    <property type="entry name" value="HTH_DeoR"/>
    <property type="match status" value="1"/>
</dbReference>
<dbReference type="PROSITE" id="PS00894">
    <property type="entry name" value="HTH_DEOR_1"/>
    <property type="match status" value="1"/>
</dbReference>
<protein>
    <submittedName>
        <fullName evidence="6">DeoR family transcriptional regulator</fullName>
    </submittedName>
</protein>
<dbReference type="Gene3D" id="3.40.50.1360">
    <property type="match status" value="1"/>
</dbReference>
<dbReference type="Pfam" id="PF00455">
    <property type="entry name" value="DeoRC"/>
    <property type="match status" value="1"/>
</dbReference>
<dbReference type="InterPro" id="IPR014036">
    <property type="entry name" value="DeoR-like_C"/>
</dbReference>
<dbReference type="SUPFAM" id="SSF100950">
    <property type="entry name" value="NagB/RpiA/CoA transferase-like"/>
    <property type="match status" value="1"/>
</dbReference>
<dbReference type="SMART" id="SM01134">
    <property type="entry name" value="DeoRC"/>
    <property type="match status" value="1"/>
</dbReference>